<dbReference type="eggNOG" id="ENOG5030PAA">
    <property type="taxonomic scope" value="Bacteria"/>
</dbReference>
<feature type="transmembrane region" description="Helical" evidence="1">
    <location>
        <begin position="6"/>
        <end position="26"/>
    </location>
</feature>
<gene>
    <name evidence="2" type="ordered locus">Suden_0510</name>
</gene>
<dbReference type="AlphaFoldDB" id="Q30T91"/>
<dbReference type="HOGENOM" id="CLU_2258638_0_0_7"/>
<name>Q30T91_SULDN</name>
<dbReference type="KEGG" id="tdn:Suden_0510"/>
<sequence>METSTLMMIFFIIFLAISIWKIYAFLPSKQLSDDDTTKEAQETLRELMIKIMEKNSSEIDNKKLFELMISDAEFNKEKFWRFNQNKLNNLLSNYKQEAKR</sequence>
<proteinExistence type="predicted"/>
<evidence type="ECO:0000313" key="3">
    <source>
        <dbReference type="Proteomes" id="UP000002714"/>
    </source>
</evidence>
<dbReference type="RefSeq" id="WP_011372144.1">
    <property type="nucleotide sequence ID" value="NC_007575.1"/>
</dbReference>
<protein>
    <submittedName>
        <fullName evidence="2">Uncharacterized protein</fullName>
    </submittedName>
</protein>
<accession>Q30T91</accession>
<evidence type="ECO:0000256" key="1">
    <source>
        <dbReference type="SAM" id="Phobius"/>
    </source>
</evidence>
<evidence type="ECO:0000313" key="2">
    <source>
        <dbReference type="EMBL" id="ABB43790.1"/>
    </source>
</evidence>
<dbReference type="STRING" id="326298.Suden_0510"/>
<reference evidence="2 3" key="1">
    <citation type="journal article" date="2008" name="Appl. Environ. Microbiol.">
        <title>Genome of the epsilonproteobacterial chemolithoautotroph Sulfurimonas denitrificans.</title>
        <authorList>
            <person name="Sievert S.M."/>
            <person name="Scott K.M."/>
            <person name="Klotz M.G."/>
            <person name="Chain P.S.G."/>
            <person name="Hauser L.J."/>
            <person name="Hemp J."/>
            <person name="Huegler M."/>
            <person name="Land M."/>
            <person name="Lapidus A."/>
            <person name="Larimer F.W."/>
            <person name="Lucas S."/>
            <person name="Malfatti S.A."/>
            <person name="Meyer F."/>
            <person name="Paulsen I.T."/>
            <person name="Ren Q."/>
            <person name="Simon J."/>
            <person name="Bailey K."/>
            <person name="Diaz E."/>
            <person name="Fitzpatrick K.A."/>
            <person name="Glover B."/>
            <person name="Gwatney N."/>
            <person name="Korajkic A."/>
            <person name="Long A."/>
            <person name="Mobberley J.M."/>
            <person name="Pantry S.N."/>
            <person name="Pazder G."/>
            <person name="Peterson S."/>
            <person name="Quintanilla J.D."/>
            <person name="Sprinkle R."/>
            <person name="Stephens J."/>
            <person name="Thomas P."/>
            <person name="Vaughn R."/>
            <person name="Weber M.J."/>
            <person name="Wooten L.L."/>
        </authorList>
    </citation>
    <scope>NUCLEOTIDE SEQUENCE [LARGE SCALE GENOMIC DNA]</scope>
    <source>
        <strain evidence="3">ATCC 33889 / DSM 1251</strain>
    </source>
</reference>
<dbReference type="Proteomes" id="UP000002714">
    <property type="component" value="Chromosome"/>
</dbReference>
<keyword evidence="1" id="KW-0812">Transmembrane</keyword>
<keyword evidence="1" id="KW-1133">Transmembrane helix</keyword>
<organism evidence="2 3">
    <name type="scientific">Sulfurimonas denitrificans (strain ATCC 33889 / DSM 1251)</name>
    <name type="common">Thiomicrospira denitrificans (strain ATCC 33889 / DSM 1251)</name>
    <dbReference type="NCBI Taxonomy" id="326298"/>
    <lineage>
        <taxon>Bacteria</taxon>
        <taxon>Pseudomonadati</taxon>
        <taxon>Campylobacterota</taxon>
        <taxon>Epsilonproteobacteria</taxon>
        <taxon>Campylobacterales</taxon>
        <taxon>Sulfurimonadaceae</taxon>
        <taxon>Sulfurimonas</taxon>
    </lineage>
</organism>
<dbReference type="EMBL" id="CP000153">
    <property type="protein sequence ID" value="ABB43790.1"/>
    <property type="molecule type" value="Genomic_DNA"/>
</dbReference>
<keyword evidence="1" id="KW-0472">Membrane</keyword>
<keyword evidence="3" id="KW-1185">Reference proteome</keyword>